<dbReference type="GO" id="GO:0016491">
    <property type="term" value="F:oxidoreductase activity"/>
    <property type="evidence" value="ECO:0007669"/>
    <property type="project" value="UniProtKB-KW"/>
</dbReference>
<dbReference type="Gene3D" id="3.40.50.720">
    <property type="entry name" value="NAD(P)-binding Rossmann-like Domain"/>
    <property type="match status" value="1"/>
</dbReference>
<feature type="region of interest" description="Disordered" evidence="3">
    <location>
        <begin position="1"/>
        <end position="26"/>
    </location>
</feature>
<proteinExistence type="inferred from homology"/>
<dbReference type="OrthoDB" id="191139at2759"/>
<dbReference type="Pfam" id="PF00106">
    <property type="entry name" value="adh_short"/>
    <property type="match status" value="1"/>
</dbReference>
<accession>A0A6A6PUL9</accession>
<sequence>MAYPSDPFKPYDANHQTLKGPGDARPTTLQVLKDNNAFGKLKGKTILITGCSAGLGVETARGLYETGATLFLTARDMKKLDGVIDDIVQNAQHNKDGPRPQAVEMHLDSLESVRKGVEAFKQQSGNKLNILIENAGVMACPFTPTKDGYEQQLGVNHFAHFLLFQLLRPTLITSAKESGSASRVIVLSSAAHRRGGLLFSDEEGLNAWNKGDNYDKWKAYAQAKTANVYMANELDRRYGSQNVVGVSVHPGGILTDLPRHLSQEDLAALGVGDSMAHIFKNPSQGAATTVWAAVSPHFEGKNGGRYLEDVGESSPAQEGTVMGDPGYEPHAYDKKSEEMLWKISCKVVGVQDD</sequence>
<evidence type="ECO:0008006" key="6">
    <source>
        <dbReference type="Google" id="ProtNLM"/>
    </source>
</evidence>
<evidence type="ECO:0000256" key="3">
    <source>
        <dbReference type="SAM" id="MobiDB-lite"/>
    </source>
</evidence>
<dbReference type="EMBL" id="MU001635">
    <property type="protein sequence ID" value="KAF2483394.1"/>
    <property type="molecule type" value="Genomic_DNA"/>
</dbReference>
<keyword evidence="2" id="KW-0560">Oxidoreductase</keyword>
<dbReference type="SUPFAM" id="SSF51735">
    <property type="entry name" value="NAD(P)-binding Rossmann-fold domains"/>
    <property type="match status" value="1"/>
</dbReference>
<protein>
    <recommendedName>
        <fullName evidence="6">Short-chain dehydrogenase</fullName>
    </recommendedName>
</protein>
<dbReference type="PANTHER" id="PTHR24320">
    <property type="entry name" value="RETINOL DEHYDROGENASE"/>
    <property type="match status" value="1"/>
</dbReference>
<dbReference type="InterPro" id="IPR002347">
    <property type="entry name" value="SDR_fam"/>
</dbReference>
<dbReference type="InterPro" id="IPR036291">
    <property type="entry name" value="NAD(P)-bd_dom_sf"/>
</dbReference>
<keyword evidence="5" id="KW-1185">Reference proteome</keyword>
<evidence type="ECO:0000313" key="4">
    <source>
        <dbReference type="EMBL" id="KAF2483394.1"/>
    </source>
</evidence>
<dbReference type="Proteomes" id="UP000799767">
    <property type="component" value="Unassembled WGS sequence"/>
</dbReference>
<name>A0A6A6PUL9_9PEZI</name>
<dbReference type="PANTHER" id="PTHR24320:SF272">
    <property type="entry name" value="NAD(P)-BINDING ROSSMANN-FOLD SUPERFAMILY PROTEIN"/>
    <property type="match status" value="1"/>
</dbReference>
<organism evidence="4 5">
    <name type="scientific">Neohortaea acidophila</name>
    <dbReference type="NCBI Taxonomy" id="245834"/>
    <lineage>
        <taxon>Eukaryota</taxon>
        <taxon>Fungi</taxon>
        <taxon>Dikarya</taxon>
        <taxon>Ascomycota</taxon>
        <taxon>Pezizomycotina</taxon>
        <taxon>Dothideomycetes</taxon>
        <taxon>Dothideomycetidae</taxon>
        <taxon>Mycosphaerellales</taxon>
        <taxon>Teratosphaeriaceae</taxon>
        <taxon>Neohortaea</taxon>
    </lineage>
</organism>
<dbReference type="PRINTS" id="PR00081">
    <property type="entry name" value="GDHRDH"/>
</dbReference>
<dbReference type="GeneID" id="54478971"/>
<reference evidence="4" key="1">
    <citation type="journal article" date="2020" name="Stud. Mycol.">
        <title>101 Dothideomycetes genomes: a test case for predicting lifestyles and emergence of pathogens.</title>
        <authorList>
            <person name="Haridas S."/>
            <person name="Albert R."/>
            <person name="Binder M."/>
            <person name="Bloem J."/>
            <person name="Labutti K."/>
            <person name="Salamov A."/>
            <person name="Andreopoulos B."/>
            <person name="Baker S."/>
            <person name="Barry K."/>
            <person name="Bills G."/>
            <person name="Bluhm B."/>
            <person name="Cannon C."/>
            <person name="Castanera R."/>
            <person name="Culley D."/>
            <person name="Daum C."/>
            <person name="Ezra D."/>
            <person name="Gonzalez J."/>
            <person name="Henrissat B."/>
            <person name="Kuo A."/>
            <person name="Liang C."/>
            <person name="Lipzen A."/>
            <person name="Lutzoni F."/>
            <person name="Magnuson J."/>
            <person name="Mondo S."/>
            <person name="Nolan M."/>
            <person name="Ohm R."/>
            <person name="Pangilinan J."/>
            <person name="Park H.-J."/>
            <person name="Ramirez L."/>
            <person name="Alfaro M."/>
            <person name="Sun H."/>
            <person name="Tritt A."/>
            <person name="Yoshinaga Y."/>
            <person name="Zwiers L.-H."/>
            <person name="Turgeon B."/>
            <person name="Goodwin S."/>
            <person name="Spatafora J."/>
            <person name="Crous P."/>
            <person name="Grigoriev I."/>
        </authorList>
    </citation>
    <scope>NUCLEOTIDE SEQUENCE</scope>
    <source>
        <strain evidence="4">CBS 113389</strain>
    </source>
</reference>
<evidence type="ECO:0000256" key="1">
    <source>
        <dbReference type="ARBA" id="ARBA00006484"/>
    </source>
</evidence>
<evidence type="ECO:0000256" key="2">
    <source>
        <dbReference type="ARBA" id="ARBA00023002"/>
    </source>
</evidence>
<evidence type="ECO:0000313" key="5">
    <source>
        <dbReference type="Proteomes" id="UP000799767"/>
    </source>
</evidence>
<dbReference type="RefSeq" id="XP_033589964.1">
    <property type="nucleotide sequence ID" value="XM_033737969.1"/>
</dbReference>
<gene>
    <name evidence="4" type="ORF">BDY17DRAFT_339316</name>
</gene>
<dbReference type="AlphaFoldDB" id="A0A6A6PUL9"/>
<comment type="similarity">
    <text evidence="1">Belongs to the short-chain dehydrogenases/reductases (SDR) family.</text>
</comment>